<evidence type="ECO:0000256" key="1">
    <source>
        <dbReference type="SAM" id="Coils"/>
    </source>
</evidence>
<accession>A0A8S9ZJC1</accession>
<comment type="caution">
    <text evidence="2">The sequence shown here is derived from an EMBL/GenBank/DDBJ whole genome shotgun (WGS) entry which is preliminary data.</text>
</comment>
<evidence type="ECO:0000313" key="3">
    <source>
        <dbReference type="Proteomes" id="UP000605970"/>
    </source>
</evidence>
<dbReference type="EMBL" id="JABEBT010000076">
    <property type="protein sequence ID" value="KAF7633455.1"/>
    <property type="molecule type" value="Genomic_DNA"/>
</dbReference>
<name>A0A8S9ZJC1_9BILA</name>
<reference evidence="2" key="1">
    <citation type="journal article" date="2020" name="Ecol. Evol.">
        <title>Genome structure and content of the rice root-knot nematode (Meloidogyne graminicola).</title>
        <authorList>
            <person name="Phan N.T."/>
            <person name="Danchin E.G.J."/>
            <person name="Klopp C."/>
            <person name="Perfus-Barbeoch L."/>
            <person name="Kozlowski D.K."/>
            <person name="Koutsovoulos G.D."/>
            <person name="Lopez-Roques C."/>
            <person name="Bouchez O."/>
            <person name="Zahm M."/>
            <person name="Besnard G."/>
            <person name="Bellafiore S."/>
        </authorList>
    </citation>
    <scope>NUCLEOTIDE SEQUENCE</scope>
    <source>
        <strain evidence="2">VN-18</strain>
    </source>
</reference>
<evidence type="ECO:0000313" key="2">
    <source>
        <dbReference type="EMBL" id="KAF7633455.1"/>
    </source>
</evidence>
<gene>
    <name evidence="2" type="ORF">Mgra_00007143</name>
</gene>
<organism evidence="2 3">
    <name type="scientific">Meloidogyne graminicola</name>
    <dbReference type="NCBI Taxonomy" id="189291"/>
    <lineage>
        <taxon>Eukaryota</taxon>
        <taxon>Metazoa</taxon>
        <taxon>Ecdysozoa</taxon>
        <taxon>Nematoda</taxon>
        <taxon>Chromadorea</taxon>
        <taxon>Rhabditida</taxon>
        <taxon>Tylenchina</taxon>
        <taxon>Tylenchomorpha</taxon>
        <taxon>Tylenchoidea</taxon>
        <taxon>Meloidogynidae</taxon>
        <taxon>Meloidogyninae</taxon>
        <taxon>Meloidogyne</taxon>
    </lineage>
</organism>
<protein>
    <submittedName>
        <fullName evidence="2">Uncharacterized protein</fullName>
    </submittedName>
</protein>
<feature type="coiled-coil region" evidence="1">
    <location>
        <begin position="104"/>
        <end position="139"/>
    </location>
</feature>
<keyword evidence="3" id="KW-1185">Reference proteome</keyword>
<sequence>MQERSKNILNKLLNLPPSKYLEHFSIILTTKHAYLLDCYYYNWEINEMPKWMKEKGQTILTKLINISKNYCLPFDNFIKKEKIPRKLISIGNHCSMLTHIFFDINKKEKENNKFKINLQNNLNKNKEIKERENNQIEIVIEGNNDKEEEFSFPIAKGYTLEKNNYF</sequence>
<dbReference type="Proteomes" id="UP000605970">
    <property type="component" value="Unassembled WGS sequence"/>
</dbReference>
<dbReference type="AlphaFoldDB" id="A0A8S9ZJC1"/>
<keyword evidence="1" id="KW-0175">Coiled coil</keyword>
<proteinExistence type="predicted"/>
<feature type="non-terminal residue" evidence="2">
    <location>
        <position position="1"/>
    </location>
</feature>